<comment type="caution">
    <text evidence="1">The sequence shown here is derived from an EMBL/GenBank/DDBJ whole genome shotgun (WGS) entry which is preliminary data.</text>
</comment>
<accession>A0AAD4BRX5</accession>
<feature type="non-terminal residue" evidence="1">
    <location>
        <position position="147"/>
    </location>
</feature>
<proteinExistence type="predicted"/>
<gene>
    <name evidence="1" type="ORF">L210DRAFT_3505401</name>
</gene>
<dbReference type="EMBL" id="WHUW01000018">
    <property type="protein sequence ID" value="KAF8437724.1"/>
    <property type="molecule type" value="Genomic_DNA"/>
</dbReference>
<reference evidence="1" key="1">
    <citation type="submission" date="2019-10" db="EMBL/GenBank/DDBJ databases">
        <authorList>
            <consortium name="DOE Joint Genome Institute"/>
            <person name="Kuo A."/>
            <person name="Miyauchi S."/>
            <person name="Kiss E."/>
            <person name="Drula E."/>
            <person name="Kohler A."/>
            <person name="Sanchez-Garcia M."/>
            <person name="Andreopoulos B."/>
            <person name="Barry K.W."/>
            <person name="Bonito G."/>
            <person name="Buee M."/>
            <person name="Carver A."/>
            <person name="Chen C."/>
            <person name="Cichocki N."/>
            <person name="Clum A."/>
            <person name="Culley D."/>
            <person name="Crous P.W."/>
            <person name="Fauchery L."/>
            <person name="Girlanda M."/>
            <person name="Hayes R."/>
            <person name="Keri Z."/>
            <person name="LaButti K."/>
            <person name="Lipzen A."/>
            <person name="Lombard V."/>
            <person name="Magnuson J."/>
            <person name="Maillard F."/>
            <person name="Morin E."/>
            <person name="Murat C."/>
            <person name="Nolan M."/>
            <person name="Ohm R."/>
            <person name="Pangilinan J."/>
            <person name="Pereira M."/>
            <person name="Perotto S."/>
            <person name="Peter M."/>
            <person name="Riley R."/>
            <person name="Sitrit Y."/>
            <person name="Stielow B."/>
            <person name="Szollosi G."/>
            <person name="Zifcakova L."/>
            <person name="Stursova M."/>
            <person name="Spatafora J.W."/>
            <person name="Tedersoo L."/>
            <person name="Vaario L.-M."/>
            <person name="Yamada A."/>
            <person name="Yan M."/>
            <person name="Wang P."/>
            <person name="Xu J."/>
            <person name="Bruns T."/>
            <person name="Baldrian P."/>
            <person name="Vilgalys R."/>
            <person name="Henrissat B."/>
            <person name="Grigoriev I.V."/>
            <person name="Hibbett D."/>
            <person name="Nagy L.G."/>
            <person name="Martin F.M."/>
        </authorList>
    </citation>
    <scope>NUCLEOTIDE SEQUENCE</scope>
    <source>
        <strain evidence="1">BED1</strain>
    </source>
</reference>
<dbReference type="Proteomes" id="UP001194468">
    <property type="component" value="Unassembled WGS sequence"/>
</dbReference>
<sequence>MLHSILATTFTVQCAETPSKIDLFEDLILNKLRVSATSWTLANRHPRKNANLNLGDPHRVPSATPPSCRLPVNAEVLSKAMSSIIDKQKSSSALLFKMNTAENINSSADNRASDGRKQSPPAFLDLADSIHPHQAARLGTNMPDISA</sequence>
<organism evidence="1 2">
    <name type="scientific">Boletus edulis BED1</name>
    <dbReference type="NCBI Taxonomy" id="1328754"/>
    <lineage>
        <taxon>Eukaryota</taxon>
        <taxon>Fungi</taxon>
        <taxon>Dikarya</taxon>
        <taxon>Basidiomycota</taxon>
        <taxon>Agaricomycotina</taxon>
        <taxon>Agaricomycetes</taxon>
        <taxon>Agaricomycetidae</taxon>
        <taxon>Boletales</taxon>
        <taxon>Boletineae</taxon>
        <taxon>Boletaceae</taxon>
        <taxon>Boletoideae</taxon>
        <taxon>Boletus</taxon>
    </lineage>
</organism>
<keyword evidence="2" id="KW-1185">Reference proteome</keyword>
<reference evidence="1" key="2">
    <citation type="journal article" date="2020" name="Nat. Commun.">
        <title>Large-scale genome sequencing of mycorrhizal fungi provides insights into the early evolution of symbiotic traits.</title>
        <authorList>
            <person name="Miyauchi S."/>
            <person name="Kiss E."/>
            <person name="Kuo A."/>
            <person name="Drula E."/>
            <person name="Kohler A."/>
            <person name="Sanchez-Garcia M."/>
            <person name="Morin E."/>
            <person name="Andreopoulos B."/>
            <person name="Barry K.W."/>
            <person name="Bonito G."/>
            <person name="Buee M."/>
            <person name="Carver A."/>
            <person name="Chen C."/>
            <person name="Cichocki N."/>
            <person name="Clum A."/>
            <person name="Culley D."/>
            <person name="Crous P.W."/>
            <person name="Fauchery L."/>
            <person name="Girlanda M."/>
            <person name="Hayes R.D."/>
            <person name="Keri Z."/>
            <person name="LaButti K."/>
            <person name="Lipzen A."/>
            <person name="Lombard V."/>
            <person name="Magnuson J."/>
            <person name="Maillard F."/>
            <person name="Murat C."/>
            <person name="Nolan M."/>
            <person name="Ohm R.A."/>
            <person name="Pangilinan J."/>
            <person name="Pereira M.F."/>
            <person name="Perotto S."/>
            <person name="Peter M."/>
            <person name="Pfister S."/>
            <person name="Riley R."/>
            <person name="Sitrit Y."/>
            <person name="Stielow J.B."/>
            <person name="Szollosi G."/>
            <person name="Zifcakova L."/>
            <person name="Stursova M."/>
            <person name="Spatafora J.W."/>
            <person name="Tedersoo L."/>
            <person name="Vaario L.M."/>
            <person name="Yamada A."/>
            <person name="Yan M."/>
            <person name="Wang P."/>
            <person name="Xu J."/>
            <person name="Bruns T."/>
            <person name="Baldrian P."/>
            <person name="Vilgalys R."/>
            <person name="Dunand C."/>
            <person name="Henrissat B."/>
            <person name="Grigoriev I.V."/>
            <person name="Hibbett D."/>
            <person name="Nagy L.G."/>
            <person name="Martin F.M."/>
        </authorList>
    </citation>
    <scope>NUCLEOTIDE SEQUENCE</scope>
    <source>
        <strain evidence="1">BED1</strain>
    </source>
</reference>
<name>A0AAD4BRX5_BOLED</name>
<dbReference type="AlphaFoldDB" id="A0AAD4BRX5"/>
<evidence type="ECO:0000313" key="2">
    <source>
        <dbReference type="Proteomes" id="UP001194468"/>
    </source>
</evidence>
<protein>
    <submittedName>
        <fullName evidence="1">Uncharacterized protein</fullName>
    </submittedName>
</protein>
<evidence type="ECO:0000313" key="1">
    <source>
        <dbReference type="EMBL" id="KAF8437724.1"/>
    </source>
</evidence>